<dbReference type="InterPro" id="IPR001989">
    <property type="entry name" value="Radical_activat_CS"/>
</dbReference>
<dbReference type="STRING" id="36842.SAMN02194393_02952"/>
<dbReference type="PIRSF" id="PIRSF000371">
    <property type="entry name" value="PFL_act_enz"/>
    <property type="match status" value="1"/>
</dbReference>
<dbReference type="PROSITE" id="PS01087">
    <property type="entry name" value="RADICAL_ACTIVATING"/>
    <property type="match status" value="1"/>
</dbReference>
<dbReference type="AlphaFoldDB" id="A0A1T5LJP1"/>
<evidence type="ECO:0000256" key="2">
    <source>
        <dbReference type="ARBA" id="ARBA00009777"/>
    </source>
</evidence>
<reference evidence="12 13" key="1">
    <citation type="submission" date="2017-02" db="EMBL/GenBank/DDBJ databases">
        <authorList>
            <person name="Peterson S.W."/>
        </authorList>
    </citation>
    <scope>NUCLEOTIDE SEQUENCE [LARGE SCALE GENOMIC DNA]</scope>
    <source>
        <strain evidence="12 13">M1</strain>
    </source>
</reference>
<keyword evidence="7" id="KW-0408">Iron</keyword>
<dbReference type="NCBIfam" id="TIGR04041">
    <property type="entry name" value="activase_YjjW"/>
    <property type="match status" value="1"/>
</dbReference>
<dbReference type="SFLD" id="SFLDS00029">
    <property type="entry name" value="Radical_SAM"/>
    <property type="match status" value="1"/>
</dbReference>
<dbReference type="InterPro" id="IPR013785">
    <property type="entry name" value="Aldolase_TIM"/>
</dbReference>
<evidence type="ECO:0000256" key="5">
    <source>
        <dbReference type="ARBA" id="ARBA00022723"/>
    </source>
</evidence>
<dbReference type="InterPro" id="IPR012839">
    <property type="entry name" value="Organic_radical_activase"/>
</dbReference>
<accession>A0A1T5LJP1</accession>
<dbReference type="Gene3D" id="3.20.20.70">
    <property type="entry name" value="Aldolase class I"/>
    <property type="match status" value="1"/>
</dbReference>
<dbReference type="PROSITE" id="PS51918">
    <property type="entry name" value="RADICAL_SAM"/>
    <property type="match status" value="1"/>
</dbReference>
<dbReference type="RefSeq" id="WP_079492616.1">
    <property type="nucleotide sequence ID" value="NZ_FUZT01000007.1"/>
</dbReference>
<organism evidence="12 13">
    <name type="scientific">Maledivibacter halophilus</name>
    <dbReference type="NCBI Taxonomy" id="36842"/>
    <lineage>
        <taxon>Bacteria</taxon>
        <taxon>Bacillati</taxon>
        <taxon>Bacillota</taxon>
        <taxon>Clostridia</taxon>
        <taxon>Peptostreptococcales</taxon>
        <taxon>Caminicellaceae</taxon>
        <taxon>Maledivibacter</taxon>
    </lineage>
</organism>
<evidence type="ECO:0000256" key="7">
    <source>
        <dbReference type="ARBA" id="ARBA00023004"/>
    </source>
</evidence>
<dbReference type="InterPro" id="IPR034457">
    <property type="entry name" value="Organic_radical-activating"/>
</dbReference>
<evidence type="ECO:0000256" key="9">
    <source>
        <dbReference type="ARBA" id="ARBA00047365"/>
    </source>
</evidence>
<dbReference type="InterPro" id="IPR007197">
    <property type="entry name" value="rSAM"/>
</dbReference>
<dbReference type="PROSITE" id="PS51379">
    <property type="entry name" value="4FE4S_FER_2"/>
    <property type="match status" value="1"/>
</dbReference>
<evidence type="ECO:0000256" key="3">
    <source>
        <dbReference type="ARBA" id="ARBA00022485"/>
    </source>
</evidence>
<comment type="catalytic activity">
    <reaction evidence="9">
        <text>glycyl-[protein] + reduced [flavodoxin] + S-adenosyl-L-methionine = glycin-2-yl radical-[protein] + semiquinone [flavodoxin] + 5'-deoxyadenosine + L-methionine + H(+)</text>
        <dbReference type="Rhea" id="RHEA:61976"/>
        <dbReference type="Rhea" id="RHEA-COMP:10622"/>
        <dbReference type="Rhea" id="RHEA-COMP:14480"/>
        <dbReference type="Rhea" id="RHEA-COMP:15993"/>
        <dbReference type="Rhea" id="RHEA-COMP:15994"/>
        <dbReference type="ChEBI" id="CHEBI:15378"/>
        <dbReference type="ChEBI" id="CHEBI:17319"/>
        <dbReference type="ChEBI" id="CHEBI:29947"/>
        <dbReference type="ChEBI" id="CHEBI:32722"/>
        <dbReference type="ChEBI" id="CHEBI:57618"/>
        <dbReference type="ChEBI" id="CHEBI:57844"/>
        <dbReference type="ChEBI" id="CHEBI:59789"/>
        <dbReference type="ChEBI" id="CHEBI:140311"/>
    </reaction>
</comment>
<dbReference type="InterPro" id="IPR040074">
    <property type="entry name" value="BssD/PflA/YjjW"/>
</dbReference>
<dbReference type="GO" id="GO:0051539">
    <property type="term" value="F:4 iron, 4 sulfur cluster binding"/>
    <property type="evidence" value="ECO:0007669"/>
    <property type="project" value="UniProtKB-KW"/>
</dbReference>
<dbReference type="SUPFAM" id="SSF102114">
    <property type="entry name" value="Radical SAM enzymes"/>
    <property type="match status" value="1"/>
</dbReference>
<feature type="domain" description="4Fe-4S ferredoxin-type" evidence="10">
    <location>
        <begin position="38"/>
        <end position="65"/>
    </location>
</feature>
<dbReference type="InterPro" id="IPR023912">
    <property type="entry name" value="YjjW_bact"/>
</dbReference>
<keyword evidence="4" id="KW-0949">S-adenosyl-L-methionine</keyword>
<evidence type="ECO:0000256" key="1">
    <source>
        <dbReference type="ARBA" id="ARBA00001966"/>
    </source>
</evidence>
<keyword evidence="5" id="KW-0479">Metal-binding</keyword>
<sequence length="278" mass="31955">MVKGLINRILPFSSVDGPGNRTAIFLQGCNFNCLYCHNPETINKCNNCGRCVEHCPYNALSYVDNRVVWNRENCRYCDKCLEICGNNSLPRAVNMTVDEVMKEIMKVKPFISGITVSGGECTLQSIFVTALFKRVKDIGLTTFLDTNGSISLYEEKELIKYMDMAMVDLKSYDNKEHNFLTGMDNEIVIENIKHLSKINKLYEVRTVIVPELLNNYYNVDMISKLIARLDPKIRYKLIKYRPMGVRTELFYSYQPNDETMNELHNLAHKNGCTNVILV</sequence>
<dbReference type="Pfam" id="PF00037">
    <property type="entry name" value="Fer4"/>
    <property type="match status" value="1"/>
</dbReference>
<dbReference type="Pfam" id="PF04055">
    <property type="entry name" value="Radical_SAM"/>
    <property type="match status" value="1"/>
</dbReference>
<evidence type="ECO:0000313" key="13">
    <source>
        <dbReference type="Proteomes" id="UP000190285"/>
    </source>
</evidence>
<evidence type="ECO:0000313" key="12">
    <source>
        <dbReference type="EMBL" id="SKC76190.1"/>
    </source>
</evidence>
<dbReference type="SFLD" id="SFLDG01066">
    <property type="entry name" value="organic_radical-activating_enz"/>
    <property type="match status" value="1"/>
</dbReference>
<dbReference type="InterPro" id="IPR017896">
    <property type="entry name" value="4Fe4S_Fe-S-bd"/>
</dbReference>
<dbReference type="GO" id="GO:0016491">
    <property type="term" value="F:oxidoreductase activity"/>
    <property type="evidence" value="ECO:0007669"/>
    <property type="project" value="UniProtKB-KW"/>
</dbReference>
<feature type="domain" description="Radical SAM core" evidence="11">
    <location>
        <begin position="15"/>
        <end position="269"/>
    </location>
</feature>
<keyword evidence="13" id="KW-1185">Reference proteome</keyword>
<name>A0A1T5LJP1_9FIRM</name>
<evidence type="ECO:0000259" key="10">
    <source>
        <dbReference type="PROSITE" id="PS51379"/>
    </source>
</evidence>
<dbReference type="Proteomes" id="UP000190285">
    <property type="component" value="Unassembled WGS sequence"/>
</dbReference>
<evidence type="ECO:0000256" key="6">
    <source>
        <dbReference type="ARBA" id="ARBA00023002"/>
    </source>
</evidence>
<proteinExistence type="inferred from homology"/>
<gene>
    <name evidence="12" type="ORF">SAMN02194393_02952</name>
</gene>
<evidence type="ECO:0000256" key="8">
    <source>
        <dbReference type="ARBA" id="ARBA00023014"/>
    </source>
</evidence>
<dbReference type="SFLD" id="SFLDG01118">
    <property type="entry name" value="activating_enzymes__group_2"/>
    <property type="match status" value="1"/>
</dbReference>
<keyword evidence="8" id="KW-0411">Iron-sulfur</keyword>
<dbReference type="SUPFAM" id="SSF54862">
    <property type="entry name" value="4Fe-4S ferredoxins"/>
    <property type="match status" value="1"/>
</dbReference>
<keyword evidence="6" id="KW-0560">Oxidoreductase</keyword>
<comment type="similarity">
    <text evidence="2">Belongs to the organic radical-activating enzymes family.</text>
</comment>
<dbReference type="CDD" id="cd01335">
    <property type="entry name" value="Radical_SAM"/>
    <property type="match status" value="1"/>
</dbReference>
<dbReference type="EMBL" id="FUZT01000007">
    <property type="protein sequence ID" value="SKC76190.1"/>
    <property type="molecule type" value="Genomic_DNA"/>
</dbReference>
<protein>
    <submittedName>
        <fullName evidence="12">Glycine radical enzyme activase, YjjW family</fullName>
    </submittedName>
</protein>
<dbReference type="PANTHER" id="PTHR30352">
    <property type="entry name" value="PYRUVATE FORMATE-LYASE-ACTIVATING ENZYME"/>
    <property type="match status" value="1"/>
</dbReference>
<evidence type="ECO:0000259" key="11">
    <source>
        <dbReference type="PROSITE" id="PS51918"/>
    </source>
</evidence>
<comment type="cofactor">
    <cofactor evidence="1">
        <name>[4Fe-4S] cluster</name>
        <dbReference type="ChEBI" id="CHEBI:49883"/>
    </cofactor>
</comment>
<dbReference type="OrthoDB" id="9782387at2"/>
<dbReference type="SFLD" id="SFLDF00392">
    <property type="entry name" value="YjjI_activase"/>
    <property type="match status" value="1"/>
</dbReference>
<keyword evidence="3" id="KW-0004">4Fe-4S</keyword>
<dbReference type="PROSITE" id="PS00198">
    <property type="entry name" value="4FE4S_FER_1"/>
    <property type="match status" value="2"/>
</dbReference>
<dbReference type="InterPro" id="IPR017900">
    <property type="entry name" value="4Fe4S_Fe_S_CS"/>
</dbReference>
<dbReference type="PANTHER" id="PTHR30352:SF13">
    <property type="entry name" value="GLYCYL-RADICAL ENZYME ACTIVATING ENZYME YJJW-RELATED"/>
    <property type="match status" value="1"/>
</dbReference>
<dbReference type="InterPro" id="IPR058240">
    <property type="entry name" value="rSAM_sf"/>
</dbReference>
<dbReference type="GO" id="GO:0046872">
    <property type="term" value="F:metal ion binding"/>
    <property type="evidence" value="ECO:0007669"/>
    <property type="project" value="UniProtKB-KW"/>
</dbReference>
<evidence type="ECO:0000256" key="4">
    <source>
        <dbReference type="ARBA" id="ARBA00022691"/>
    </source>
</evidence>